<dbReference type="AlphaFoldDB" id="A0A848L0Y3"/>
<keyword evidence="5" id="KW-1185">Reference proteome</keyword>
<keyword evidence="2" id="KW-1133">Transmembrane helix</keyword>
<evidence type="ECO:0000256" key="2">
    <source>
        <dbReference type="SAM" id="Phobius"/>
    </source>
</evidence>
<evidence type="ECO:0000313" key="5">
    <source>
        <dbReference type="Proteomes" id="UP000550729"/>
    </source>
</evidence>
<reference evidence="4 5" key="1">
    <citation type="submission" date="2020-04" db="EMBL/GenBank/DDBJ databases">
        <title>Gordonia sp. nov. TBRC 11910.</title>
        <authorList>
            <person name="Suriyachadkun C."/>
        </authorList>
    </citation>
    <scope>NUCLEOTIDE SEQUENCE [LARGE SCALE GENOMIC DNA]</scope>
    <source>
        <strain evidence="4 5">TBRC 11910</strain>
    </source>
</reference>
<dbReference type="InterPro" id="IPR026004">
    <property type="entry name" value="Septum_form"/>
</dbReference>
<gene>
    <name evidence="4" type="ORF">HH308_24370</name>
</gene>
<dbReference type="Proteomes" id="UP000550729">
    <property type="component" value="Unassembled WGS sequence"/>
</dbReference>
<organism evidence="4 5">
    <name type="scientific">Gordonia asplenii</name>
    <dbReference type="NCBI Taxonomy" id="2725283"/>
    <lineage>
        <taxon>Bacteria</taxon>
        <taxon>Bacillati</taxon>
        <taxon>Actinomycetota</taxon>
        <taxon>Actinomycetes</taxon>
        <taxon>Mycobacteriales</taxon>
        <taxon>Gordoniaceae</taxon>
        <taxon>Gordonia</taxon>
    </lineage>
</organism>
<feature type="region of interest" description="Disordered" evidence="1">
    <location>
        <begin position="351"/>
        <end position="386"/>
    </location>
</feature>
<evidence type="ECO:0000256" key="1">
    <source>
        <dbReference type="SAM" id="MobiDB-lite"/>
    </source>
</evidence>
<protein>
    <submittedName>
        <fullName evidence="4">Septum formation family protein</fullName>
    </submittedName>
</protein>
<name>A0A848L0Y3_9ACTN</name>
<accession>A0A848L0Y3</accession>
<comment type="caution">
    <text evidence="4">The sequence shown here is derived from an EMBL/GenBank/DDBJ whole genome shotgun (WGS) entry which is preliminary data.</text>
</comment>
<dbReference type="RefSeq" id="WP_170196860.1">
    <property type="nucleotide sequence ID" value="NZ_JABBNB010000034.1"/>
</dbReference>
<keyword evidence="2" id="KW-0472">Membrane</keyword>
<evidence type="ECO:0000259" key="3">
    <source>
        <dbReference type="Pfam" id="PF13845"/>
    </source>
</evidence>
<feature type="domain" description="Septum formation-related" evidence="3">
    <location>
        <begin position="92"/>
        <end position="322"/>
    </location>
</feature>
<keyword evidence="2" id="KW-0812">Transmembrane</keyword>
<dbReference type="EMBL" id="JABBNB010000034">
    <property type="protein sequence ID" value="NMO04359.1"/>
    <property type="molecule type" value="Genomic_DNA"/>
</dbReference>
<sequence>MTEQNSAPDAGNDAGGTHETAQRRTAPSGSGRGHVLREHPIRVVLIGVVIGAVAMAVTAVSLGWFSTAGDVGGTNIGENERLAQNAFTESVAGDCLNWPDGNPGSPEKVDCTAQHRFEVAGPIDGTVLPGAEFGTKAAWPGVARFAAIRDEQCPVMVSEYLGGKLDPQGRFSVGLMFPSQVQWDKGARQLRCGLEQPGRDGVQTQFSGKVSNVDQSFDWPPGTCIGIDTATRKPTSTVVNCTEKHSFQTTGVIDLGARFGPRLSGKPWPGIDEQNKFLGSICPGQTNRFLGGKDKFDKTTLNVQWSTVSEVSWLAGSRRVVCYIGLPDDGGFATLVGDARSTLLINGKLPVPPPAAPPGRALPTPVPQAPGIAPNPQEVPAPAGGG</sequence>
<evidence type="ECO:0000313" key="4">
    <source>
        <dbReference type="EMBL" id="NMO04359.1"/>
    </source>
</evidence>
<dbReference type="Pfam" id="PF13845">
    <property type="entry name" value="Septum_form"/>
    <property type="match status" value="1"/>
</dbReference>
<feature type="transmembrane region" description="Helical" evidence="2">
    <location>
        <begin position="43"/>
        <end position="65"/>
    </location>
</feature>
<feature type="region of interest" description="Disordered" evidence="1">
    <location>
        <begin position="1"/>
        <end position="34"/>
    </location>
</feature>
<proteinExistence type="predicted"/>